<dbReference type="GO" id="GO:0008295">
    <property type="term" value="P:spermidine biosynthetic process"/>
    <property type="evidence" value="ECO:0007669"/>
    <property type="project" value="TreeGrafter"/>
</dbReference>
<dbReference type="PANTHER" id="PTHR11558:SF11">
    <property type="entry name" value="SPERMIDINE SYNTHASE"/>
    <property type="match status" value="1"/>
</dbReference>
<dbReference type="InterPro" id="IPR001045">
    <property type="entry name" value="Spermi_synthase"/>
</dbReference>
<evidence type="ECO:0000313" key="2">
    <source>
        <dbReference type="Proteomes" id="UP000218231"/>
    </source>
</evidence>
<dbReference type="SUPFAM" id="SSF53335">
    <property type="entry name" value="S-adenosyl-L-methionine-dependent methyltransferases"/>
    <property type="match status" value="1"/>
</dbReference>
<dbReference type="PANTHER" id="PTHR11558">
    <property type="entry name" value="SPERMIDINE/SPERMINE SYNTHASE"/>
    <property type="match status" value="1"/>
</dbReference>
<keyword evidence="2" id="KW-1185">Reference proteome</keyword>
<proteinExistence type="predicted"/>
<comment type="caution">
    <text evidence="1">The sequence shown here is derived from an EMBL/GenBank/DDBJ whole genome shotgun (WGS) entry which is preliminary data.</text>
</comment>
<dbReference type="AlphaFoldDB" id="A0A2A2J0U4"/>
<dbReference type="Proteomes" id="UP000218231">
    <property type="component" value="Unassembled WGS sequence"/>
</dbReference>
<evidence type="ECO:0000313" key="1">
    <source>
        <dbReference type="EMBL" id="PAV55650.1"/>
    </source>
</evidence>
<sequence>MFISGLTEQNRDSSNWEIDRTKVEISYVKLQLAVPFFMEAMNFDPKIQKKALMIGLGGGVASNFYTHFADEINLETTVVEIDGIYGEIAKKWFGYLDHPKLKLVIDDGVNFIKKERENGNKYDTIILDACNENKDLNIICPCKGFMAESAIEDLSHILTDNGILSVNVFTKHPDESNPKVLEAYKKFFKSCFLLAYTYSNPNHGLFEALICSNRPNWTWDRKKLQFVKHFKQVDEKFDFGLDKFIVY</sequence>
<dbReference type="InterPro" id="IPR029063">
    <property type="entry name" value="SAM-dependent_MTases_sf"/>
</dbReference>
<dbReference type="Gene3D" id="3.40.50.150">
    <property type="entry name" value="Vaccinia Virus protein VP39"/>
    <property type="match status" value="1"/>
</dbReference>
<protein>
    <recommendedName>
        <fullName evidence="3">PABS domain-containing protein</fullName>
    </recommendedName>
</protein>
<evidence type="ECO:0008006" key="3">
    <source>
        <dbReference type="Google" id="ProtNLM"/>
    </source>
</evidence>
<dbReference type="EMBL" id="LIAE01010760">
    <property type="protein sequence ID" value="PAV55650.1"/>
    <property type="molecule type" value="Genomic_DNA"/>
</dbReference>
<name>A0A2A2J0U4_9BILA</name>
<dbReference type="Pfam" id="PF01564">
    <property type="entry name" value="Spermine_synth"/>
    <property type="match status" value="1"/>
</dbReference>
<accession>A0A2A2J0U4</accession>
<dbReference type="OrthoDB" id="5791544at2759"/>
<organism evidence="1 2">
    <name type="scientific">Diploscapter pachys</name>
    <dbReference type="NCBI Taxonomy" id="2018661"/>
    <lineage>
        <taxon>Eukaryota</taxon>
        <taxon>Metazoa</taxon>
        <taxon>Ecdysozoa</taxon>
        <taxon>Nematoda</taxon>
        <taxon>Chromadorea</taxon>
        <taxon>Rhabditida</taxon>
        <taxon>Rhabditina</taxon>
        <taxon>Rhabditomorpha</taxon>
        <taxon>Rhabditoidea</taxon>
        <taxon>Rhabditidae</taxon>
        <taxon>Diploscapter</taxon>
    </lineage>
</organism>
<dbReference type="GO" id="GO:0005829">
    <property type="term" value="C:cytosol"/>
    <property type="evidence" value="ECO:0007669"/>
    <property type="project" value="TreeGrafter"/>
</dbReference>
<dbReference type="GO" id="GO:0004766">
    <property type="term" value="F:spermidine synthase activity"/>
    <property type="evidence" value="ECO:0007669"/>
    <property type="project" value="TreeGrafter"/>
</dbReference>
<reference evidence="1 2" key="1">
    <citation type="journal article" date="2017" name="Curr. Biol.">
        <title>Genome architecture and evolution of a unichromosomal asexual nematode.</title>
        <authorList>
            <person name="Fradin H."/>
            <person name="Zegar C."/>
            <person name="Gutwein M."/>
            <person name="Lucas J."/>
            <person name="Kovtun M."/>
            <person name="Corcoran D."/>
            <person name="Baugh L.R."/>
            <person name="Kiontke K."/>
            <person name="Gunsalus K."/>
            <person name="Fitch D.H."/>
            <person name="Piano F."/>
        </authorList>
    </citation>
    <scope>NUCLEOTIDE SEQUENCE [LARGE SCALE GENOMIC DNA]</scope>
    <source>
        <strain evidence="1">PF1309</strain>
    </source>
</reference>
<gene>
    <name evidence="1" type="ORF">WR25_01509</name>
</gene>